<evidence type="ECO:0000256" key="1">
    <source>
        <dbReference type="ARBA" id="ARBA00004141"/>
    </source>
</evidence>
<feature type="compositionally biased region" description="Acidic residues" evidence="9">
    <location>
        <begin position="1"/>
        <end position="12"/>
    </location>
</feature>
<feature type="region of interest" description="Disordered" evidence="9">
    <location>
        <begin position="1"/>
        <end position="102"/>
    </location>
</feature>
<dbReference type="PANTHER" id="PTHR45638:SF11">
    <property type="entry name" value="CYCLIC NUCLEOTIDE-GATED CATION CHANNEL SUBUNIT A"/>
    <property type="match status" value="1"/>
</dbReference>
<feature type="domain" description="Cyclic nucleotide-binding" evidence="10">
    <location>
        <begin position="217"/>
        <end position="338"/>
    </location>
</feature>
<dbReference type="PROSITE" id="PS50042">
    <property type="entry name" value="CNMP_BINDING_3"/>
    <property type="match status" value="7"/>
</dbReference>
<evidence type="ECO:0000256" key="7">
    <source>
        <dbReference type="ARBA" id="ARBA00023286"/>
    </source>
</evidence>
<keyword evidence="2" id="KW-0813">Transport</keyword>
<keyword evidence="6" id="KW-0472">Membrane</keyword>
<feature type="compositionally biased region" description="Basic residues" evidence="9">
    <location>
        <begin position="18"/>
        <end position="28"/>
    </location>
</feature>
<dbReference type="SUPFAM" id="SSF51206">
    <property type="entry name" value="cAMP-binding domain-like"/>
    <property type="match status" value="7"/>
</dbReference>
<dbReference type="InterPro" id="IPR018490">
    <property type="entry name" value="cNMP-bd_dom_sf"/>
</dbReference>
<evidence type="ECO:0000313" key="11">
    <source>
        <dbReference type="EMBL" id="CAK9103163.1"/>
    </source>
</evidence>
<dbReference type="PROSITE" id="PS00888">
    <property type="entry name" value="CNMP_BINDING_1"/>
    <property type="match status" value="2"/>
</dbReference>
<keyword evidence="8" id="KW-0407">Ion channel</keyword>
<feature type="domain" description="Cyclic nucleotide-binding" evidence="10">
    <location>
        <begin position="620"/>
        <end position="711"/>
    </location>
</feature>
<dbReference type="InterPro" id="IPR050866">
    <property type="entry name" value="CNG_cation_channel"/>
</dbReference>
<keyword evidence="5" id="KW-0406">Ion transport</keyword>
<dbReference type="InterPro" id="IPR014710">
    <property type="entry name" value="RmlC-like_jellyroll"/>
</dbReference>
<keyword evidence="3" id="KW-0812">Transmembrane</keyword>
<comment type="caution">
    <text evidence="11">The sequence shown here is derived from an EMBL/GenBank/DDBJ whole genome shotgun (WGS) entry which is preliminary data.</text>
</comment>
<dbReference type="Gene3D" id="2.60.120.10">
    <property type="entry name" value="Jelly Rolls"/>
    <property type="match status" value="7"/>
</dbReference>
<dbReference type="EMBL" id="CAXAMM010042128">
    <property type="protein sequence ID" value="CAK9103163.1"/>
    <property type="molecule type" value="Genomic_DNA"/>
</dbReference>
<feature type="domain" description="Cyclic nucleotide-binding" evidence="10">
    <location>
        <begin position="754"/>
        <end position="853"/>
    </location>
</feature>
<evidence type="ECO:0000256" key="5">
    <source>
        <dbReference type="ARBA" id="ARBA00023065"/>
    </source>
</evidence>
<name>A0ABP0RU87_9DINO</name>
<protein>
    <submittedName>
        <fullName evidence="11">cAMP-dependent protein kinase regulatory subunit (CAPK regulatory subunit) (Bypass of cyclase mutations protein 1) (Protein kinase A regulatory subunit) (PKA regulatory subunit)</fullName>
    </submittedName>
</protein>
<evidence type="ECO:0000256" key="9">
    <source>
        <dbReference type="SAM" id="MobiDB-lite"/>
    </source>
</evidence>
<feature type="domain" description="Cyclic nucleotide-binding" evidence="10">
    <location>
        <begin position="889"/>
        <end position="988"/>
    </location>
</feature>
<evidence type="ECO:0000256" key="2">
    <source>
        <dbReference type="ARBA" id="ARBA00022448"/>
    </source>
</evidence>
<evidence type="ECO:0000259" key="10">
    <source>
        <dbReference type="PROSITE" id="PS50042"/>
    </source>
</evidence>
<accession>A0ABP0RU87</accession>
<sequence length="1309" mass="145882">MAEDSEEIAEFGEESKVGKVKPGTRRHSAANVPAKESAEGRRKSLARRSSLKGAGHFQPSEKRAVGRRASLDGSLHTAAKLHNNVDEPTSPASPSKPMLRRRASAASVANVRRASMSGSVAATLVQARIERRRLSQGLADTHVSLPKEDEQTLDEETNLNKAVTMLERELTSVAPSEALCGVQVRKPSDRAKAEETEGEKAGPKMPENGKLLQQTALFGRLSDQALIFVAENSEERNLRFSEVLYKEGDKHNQDWLGLVIAGQLTQHIHEPMDRETGDPLPILEPGMLFGELSALSVTQVRHSTVAAEVDSKVLVIRSETIWEAVHDFNDDVQRMTAECECWRAFMSCEVASMCHPHVAYFLREVSVVKKLAPGEEYQLSVTNQKRQVWAAGVIERGEALVKESGEVLKARDMVNVAAMLGMKSSYTVVSHEVKGCQIAVIDRVAFWSLMKKFHKAKEVYTRWALSQLPSATTDIAHLPMLQYLEGSESFFRALAGSIRQRVAPPRTVAIVSKDVFETLVFLQQGLADVILHGHKVRELHAGEGLGDLNLMSIQALAGMTVIATEFCVLQELKKNDLESHLSRQPVARSKWRELLKLRNVWKQDGAALKQISMLRDSPFFGEDLSAEFMRVVHGQMEARIYFPEQQMQKEDDAGDLMILLCEGQVERQADGHKILLDVGAVVGESGLISNVDGRLDVLTAKSTCAVMVLHRMNMIDTLKRHPEAKPHFEAVTRRFRAGHQEEGEESWNIYRMSCFKDCSSRFLYLVDLHLERHIFFSDEIVVTENTEGEDMYILYSGTMDVQVKGIKVGSLEGGMFFGEMAVLGLVKKRSATIVAVSLCDVRVLSRKSLEEAINEFPQELSRFEELAATRNRMSLERRNGGRVHHLCSFFRDCKADFAIAIANDMQDRLFTTGQVIIKEGSDHGSLFLIHQGAATVSCAGEKVSELKTGDLCGELVAMGLSPVSTATVTATDTCFMQELPKKTLLEVLERFPQERQQLRHVAALRMEWKHSLHGLQMFEWVSSSTAAMANKLEQLLTRWIFFCNDEIVIQGEPGDSLFMISIGFVEVLQNQHVIRELGGGDVFGELCALGISTTRTATVRCKDICDVFVLAKAAVEQVFSLYPTCQEPVRRLATVRMRSDVERMSEKHILLHCPLFQQSSRKFLERISDHMEDRLFMEGEDLCKQGEKGDTMFILVQGVLDVKVLQQGVNVKVNELSAGSVIGEIAVLGLANHRTATLTAQKVCLVQVLHRPILMKYLNEFPREIATFQEVGASRLTKSGVSKDTLFPQQDIATCSRPCDKAKPLICMK</sequence>
<dbReference type="PROSITE" id="PS00889">
    <property type="entry name" value="CNMP_BINDING_2"/>
    <property type="match status" value="2"/>
</dbReference>
<feature type="domain" description="Cyclic nucleotide-binding" evidence="10">
    <location>
        <begin position="1044"/>
        <end position="1119"/>
    </location>
</feature>
<feature type="region of interest" description="Disordered" evidence="9">
    <location>
        <begin position="186"/>
        <end position="207"/>
    </location>
</feature>
<keyword evidence="7" id="KW-1071">Ligand-gated ion channel</keyword>
<comment type="subcellular location">
    <subcellularLocation>
        <location evidence="1">Membrane</location>
        <topology evidence="1">Multi-pass membrane protein</topology>
    </subcellularLocation>
</comment>
<keyword evidence="12" id="KW-1185">Reference proteome</keyword>
<feature type="domain" description="Cyclic nucleotide-binding" evidence="10">
    <location>
        <begin position="1155"/>
        <end position="1258"/>
    </location>
</feature>
<feature type="domain" description="Cyclic nucleotide-binding" evidence="10">
    <location>
        <begin position="494"/>
        <end position="581"/>
    </location>
</feature>
<dbReference type="InterPro" id="IPR000595">
    <property type="entry name" value="cNMP-bd_dom"/>
</dbReference>
<evidence type="ECO:0000256" key="8">
    <source>
        <dbReference type="ARBA" id="ARBA00023303"/>
    </source>
</evidence>
<dbReference type="SMART" id="SM00100">
    <property type="entry name" value="cNMP"/>
    <property type="match status" value="7"/>
</dbReference>
<dbReference type="Pfam" id="PF00027">
    <property type="entry name" value="cNMP_binding"/>
    <property type="match status" value="4"/>
</dbReference>
<evidence type="ECO:0000256" key="3">
    <source>
        <dbReference type="ARBA" id="ARBA00022692"/>
    </source>
</evidence>
<dbReference type="Proteomes" id="UP001642464">
    <property type="component" value="Unassembled WGS sequence"/>
</dbReference>
<evidence type="ECO:0000256" key="4">
    <source>
        <dbReference type="ARBA" id="ARBA00022989"/>
    </source>
</evidence>
<reference evidence="11 12" key="1">
    <citation type="submission" date="2024-02" db="EMBL/GenBank/DDBJ databases">
        <authorList>
            <person name="Chen Y."/>
            <person name="Shah S."/>
            <person name="Dougan E. K."/>
            <person name="Thang M."/>
            <person name="Chan C."/>
        </authorList>
    </citation>
    <scope>NUCLEOTIDE SEQUENCE [LARGE SCALE GENOMIC DNA]</scope>
</reference>
<gene>
    <name evidence="11" type="ORF">SCF082_LOCUS48203</name>
</gene>
<dbReference type="PANTHER" id="PTHR45638">
    <property type="entry name" value="CYCLIC NUCLEOTIDE-GATED CATION CHANNEL SUBUNIT A"/>
    <property type="match status" value="1"/>
</dbReference>
<evidence type="ECO:0000313" key="12">
    <source>
        <dbReference type="Proteomes" id="UP001642464"/>
    </source>
</evidence>
<feature type="compositionally biased region" description="Basic and acidic residues" evidence="9">
    <location>
        <begin position="186"/>
        <end position="202"/>
    </location>
</feature>
<organism evidence="11 12">
    <name type="scientific">Durusdinium trenchii</name>
    <dbReference type="NCBI Taxonomy" id="1381693"/>
    <lineage>
        <taxon>Eukaryota</taxon>
        <taxon>Sar</taxon>
        <taxon>Alveolata</taxon>
        <taxon>Dinophyceae</taxon>
        <taxon>Suessiales</taxon>
        <taxon>Symbiodiniaceae</taxon>
        <taxon>Durusdinium</taxon>
    </lineage>
</organism>
<dbReference type="CDD" id="cd00038">
    <property type="entry name" value="CAP_ED"/>
    <property type="match status" value="5"/>
</dbReference>
<keyword evidence="4" id="KW-1133">Transmembrane helix</keyword>
<evidence type="ECO:0000256" key="6">
    <source>
        <dbReference type="ARBA" id="ARBA00023136"/>
    </source>
</evidence>
<proteinExistence type="predicted"/>
<dbReference type="InterPro" id="IPR018488">
    <property type="entry name" value="cNMP-bd_CS"/>
</dbReference>